<dbReference type="OrthoDB" id="3790043at2759"/>
<name>A0A6A5UPQ3_9PLEO</name>
<accession>A0A6A5UPQ3</accession>
<protein>
    <submittedName>
        <fullName evidence="1">Uncharacterized protein</fullName>
    </submittedName>
</protein>
<dbReference type="EMBL" id="ML976753">
    <property type="protein sequence ID" value="KAF1965919.1"/>
    <property type="molecule type" value="Genomic_DNA"/>
</dbReference>
<dbReference type="AlphaFoldDB" id="A0A6A5UPQ3"/>
<dbReference type="Proteomes" id="UP000800036">
    <property type="component" value="Unassembled WGS sequence"/>
</dbReference>
<reference evidence="1" key="1">
    <citation type="journal article" date="2020" name="Stud. Mycol.">
        <title>101 Dothideomycetes genomes: a test case for predicting lifestyles and emergence of pathogens.</title>
        <authorList>
            <person name="Haridas S."/>
            <person name="Albert R."/>
            <person name="Binder M."/>
            <person name="Bloem J."/>
            <person name="Labutti K."/>
            <person name="Salamov A."/>
            <person name="Andreopoulos B."/>
            <person name="Baker S."/>
            <person name="Barry K."/>
            <person name="Bills G."/>
            <person name="Bluhm B."/>
            <person name="Cannon C."/>
            <person name="Castanera R."/>
            <person name="Culley D."/>
            <person name="Daum C."/>
            <person name="Ezra D."/>
            <person name="Gonzalez J."/>
            <person name="Henrissat B."/>
            <person name="Kuo A."/>
            <person name="Liang C."/>
            <person name="Lipzen A."/>
            <person name="Lutzoni F."/>
            <person name="Magnuson J."/>
            <person name="Mondo S."/>
            <person name="Nolan M."/>
            <person name="Ohm R."/>
            <person name="Pangilinan J."/>
            <person name="Park H.-J."/>
            <person name="Ramirez L."/>
            <person name="Alfaro M."/>
            <person name="Sun H."/>
            <person name="Tritt A."/>
            <person name="Yoshinaga Y."/>
            <person name="Zwiers L.-H."/>
            <person name="Turgeon B."/>
            <person name="Goodwin S."/>
            <person name="Spatafora J."/>
            <person name="Crous P."/>
            <person name="Grigoriev I."/>
        </authorList>
    </citation>
    <scope>NUCLEOTIDE SEQUENCE</scope>
    <source>
        <strain evidence="1">CBS 107.79</strain>
    </source>
</reference>
<keyword evidence="2" id="KW-1185">Reference proteome</keyword>
<sequence>MLRPRCTYVTTFLVALGLLALCYNLLATFPFITSSLRTTLEHALPKENFCTKDIGDETCCALFVTAEPCVEQCREEHLDRETFQLTQEYDLCAEKCLADYTMRCVDDGAREGTPGEDTHD</sequence>
<proteinExistence type="predicted"/>
<organism evidence="1 2">
    <name type="scientific">Bimuria novae-zelandiae CBS 107.79</name>
    <dbReference type="NCBI Taxonomy" id="1447943"/>
    <lineage>
        <taxon>Eukaryota</taxon>
        <taxon>Fungi</taxon>
        <taxon>Dikarya</taxon>
        <taxon>Ascomycota</taxon>
        <taxon>Pezizomycotina</taxon>
        <taxon>Dothideomycetes</taxon>
        <taxon>Pleosporomycetidae</taxon>
        <taxon>Pleosporales</taxon>
        <taxon>Massarineae</taxon>
        <taxon>Didymosphaeriaceae</taxon>
        <taxon>Bimuria</taxon>
    </lineage>
</organism>
<evidence type="ECO:0000313" key="1">
    <source>
        <dbReference type="EMBL" id="KAF1965919.1"/>
    </source>
</evidence>
<gene>
    <name evidence="1" type="ORF">BU23DRAFT_574428</name>
</gene>
<evidence type="ECO:0000313" key="2">
    <source>
        <dbReference type="Proteomes" id="UP000800036"/>
    </source>
</evidence>